<name>A0ABU3SUI7_9ALTE</name>
<dbReference type="EMBL" id="JAWDIO010000002">
    <property type="protein sequence ID" value="MDU0353680.1"/>
    <property type="molecule type" value="Genomic_DNA"/>
</dbReference>
<evidence type="ECO:0000313" key="2">
    <source>
        <dbReference type="Proteomes" id="UP001247805"/>
    </source>
</evidence>
<evidence type="ECO:0000313" key="1">
    <source>
        <dbReference type="EMBL" id="MDU0353680.1"/>
    </source>
</evidence>
<protein>
    <submittedName>
        <fullName evidence="1">DUF2982 domain-containing protein</fullName>
    </submittedName>
</protein>
<dbReference type="RefSeq" id="WP_316025332.1">
    <property type="nucleotide sequence ID" value="NZ_JAWDIO010000002.1"/>
</dbReference>
<proteinExistence type="predicted"/>
<reference evidence="1 2" key="1">
    <citation type="submission" date="2023-10" db="EMBL/GenBank/DDBJ databases">
        <title>Glaciecola aquimarina strain GGW-M5 nov., isolated from a coastal seawater.</title>
        <authorList>
            <person name="Bayburt H."/>
            <person name="Kim J.M."/>
            <person name="Choi B.J."/>
            <person name="Jeon C.O."/>
        </authorList>
    </citation>
    <scope>NUCLEOTIDE SEQUENCE [LARGE SCALE GENOMIC DNA]</scope>
    <source>
        <strain evidence="1 2">KCTC 32108</strain>
    </source>
</reference>
<accession>A0ABU3SUI7</accession>
<gene>
    <name evidence="1" type="ORF">RS130_06835</name>
</gene>
<dbReference type="Pfam" id="PF11201">
    <property type="entry name" value="DUF2982"/>
    <property type="match status" value="1"/>
</dbReference>
<keyword evidence="2" id="KW-1185">Reference proteome</keyword>
<sequence>MSIVALVVAWVKYREPEYSFILSKNEIVHKRRQGNWTLSWSNIQRIDIPSVNRGFASEKLDMIGIKLKDYPTFLSVISPRLMTNILMEQRSLLLHSTDNCSSGSCYGEDLLEDDYYKTICGREYKGVQAMFANRMSKLRERLGYDIYISASDLDRSEIDFVNLLKRCQQHVSMHNAYTNQG</sequence>
<comment type="caution">
    <text evidence="1">The sequence shown here is derived from an EMBL/GenBank/DDBJ whole genome shotgun (WGS) entry which is preliminary data.</text>
</comment>
<organism evidence="1 2">
    <name type="scientific">Paraglaciecola aquimarina</name>
    <dbReference type="NCBI Taxonomy" id="1235557"/>
    <lineage>
        <taxon>Bacteria</taxon>
        <taxon>Pseudomonadati</taxon>
        <taxon>Pseudomonadota</taxon>
        <taxon>Gammaproteobacteria</taxon>
        <taxon>Alteromonadales</taxon>
        <taxon>Alteromonadaceae</taxon>
        <taxon>Paraglaciecola</taxon>
    </lineage>
</organism>
<dbReference type="Proteomes" id="UP001247805">
    <property type="component" value="Unassembled WGS sequence"/>
</dbReference>
<dbReference type="InterPro" id="IPR021367">
    <property type="entry name" value="DUF2982"/>
</dbReference>